<dbReference type="SUPFAM" id="SSF49899">
    <property type="entry name" value="Concanavalin A-like lectins/glucanases"/>
    <property type="match status" value="1"/>
</dbReference>
<comment type="caution">
    <text evidence="1">The sequence shown here is derived from an EMBL/GenBank/DDBJ whole genome shotgun (WGS) entry which is preliminary data.</text>
</comment>
<dbReference type="OrthoDB" id="3219396at2759"/>
<proteinExistence type="predicted"/>
<dbReference type="EMBL" id="BSXT01003646">
    <property type="protein sequence ID" value="GMF55033.1"/>
    <property type="molecule type" value="Genomic_DNA"/>
</dbReference>
<keyword evidence="2" id="KW-1185">Reference proteome</keyword>
<reference evidence="1" key="1">
    <citation type="submission" date="2023-04" db="EMBL/GenBank/DDBJ databases">
        <title>Phytophthora fragariaefolia NBRC 109709.</title>
        <authorList>
            <person name="Ichikawa N."/>
            <person name="Sato H."/>
            <person name="Tonouchi N."/>
        </authorList>
    </citation>
    <scope>NUCLEOTIDE SEQUENCE</scope>
    <source>
        <strain evidence="1">NBRC 109709</strain>
    </source>
</reference>
<dbReference type="Gene3D" id="2.60.120.200">
    <property type="match status" value="1"/>
</dbReference>
<dbReference type="Proteomes" id="UP001165121">
    <property type="component" value="Unassembled WGS sequence"/>
</dbReference>
<name>A0A9W7D365_9STRA</name>
<evidence type="ECO:0000313" key="1">
    <source>
        <dbReference type="EMBL" id="GMF55033.1"/>
    </source>
</evidence>
<dbReference type="InterPro" id="IPR013320">
    <property type="entry name" value="ConA-like_dom_sf"/>
</dbReference>
<gene>
    <name evidence="1" type="ORF">Pfra01_002307200</name>
</gene>
<accession>A0A9W7D365</accession>
<sequence length="193" mass="21533">MVSSRGELYCSVLDDKYVVASDLQSSRWYHVALTYDHDCQRQEVYLEGIKVWSKLGSRHREWSQLSCGQVGTGCVTSDSLDCPRQGHIGWYGFHGLVDVFRVWRGVLTKDELKELATGMELATNKPTASTNRTAARAAQSDLQLNVRLAKCTRPAERSCGAIRLVMRSAQNTFQGYSVLESVSHSSPSKAKNE</sequence>
<protein>
    <submittedName>
        <fullName evidence="1">Unnamed protein product</fullName>
    </submittedName>
</protein>
<evidence type="ECO:0000313" key="2">
    <source>
        <dbReference type="Proteomes" id="UP001165121"/>
    </source>
</evidence>
<organism evidence="1 2">
    <name type="scientific">Phytophthora fragariaefolia</name>
    <dbReference type="NCBI Taxonomy" id="1490495"/>
    <lineage>
        <taxon>Eukaryota</taxon>
        <taxon>Sar</taxon>
        <taxon>Stramenopiles</taxon>
        <taxon>Oomycota</taxon>
        <taxon>Peronosporomycetes</taxon>
        <taxon>Peronosporales</taxon>
        <taxon>Peronosporaceae</taxon>
        <taxon>Phytophthora</taxon>
    </lineage>
</organism>
<dbReference type="AlphaFoldDB" id="A0A9W7D365"/>